<dbReference type="EMBL" id="CACRXK020001050">
    <property type="protein sequence ID" value="CAB3986649.1"/>
    <property type="molecule type" value="Genomic_DNA"/>
</dbReference>
<dbReference type="OrthoDB" id="5982475at2759"/>
<name>A0A6S7GBN2_PARCT</name>
<gene>
    <name evidence="1" type="ORF">PACLA_8A050627</name>
</gene>
<evidence type="ECO:0000313" key="1">
    <source>
        <dbReference type="EMBL" id="CAB3986649.1"/>
    </source>
</evidence>
<reference evidence="1" key="1">
    <citation type="submission" date="2020-04" db="EMBL/GenBank/DDBJ databases">
        <authorList>
            <person name="Alioto T."/>
            <person name="Alioto T."/>
            <person name="Gomez Garrido J."/>
        </authorList>
    </citation>
    <scope>NUCLEOTIDE SEQUENCE</scope>
    <source>
        <strain evidence="1">A484AB</strain>
    </source>
</reference>
<dbReference type="AlphaFoldDB" id="A0A6S7GBN2"/>
<sequence length="88" mass="10426">MEFNVEKCKVLRVVRTRTIYDRQYTLGSSHLSVVQSEKDLGVWISDTLNWNIHTDNIVAKAQKMLGLLYRTFKDIDDNSVKRLLYFTW</sequence>
<protein>
    <submittedName>
        <fullName evidence="1">Uncharacterized protein</fullName>
    </submittedName>
</protein>
<feature type="non-terminal residue" evidence="1">
    <location>
        <position position="88"/>
    </location>
</feature>
<organism evidence="1 2">
    <name type="scientific">Paramuricea clavata</name>
    <name type="common">Red gorgonian</name>
    <name type="synonym">Violescent sea-whip</name>
    <dbReference type="NCBI Taxonomy" id="317549"/>
    <lineage>
        <taxon>Eukaryota</taxon>
        <taxon>Metazoa</taxon>
        <taxon>Cnidaria</taxon>
        <taxon>Anthozoa</taxon>
        <taxon>Octocorallia</taxon>
        <taxon>Malacalcyonacea</taxon>
        <taxon>Plexauridae</taxon>
        <taxon>Paramuricea</taxon>
    </lineage>
</organism>
<dbReference type="Proteomes" id="UP001152795">
    <property type="component" value="Unassembled WGS sequence"/>
</dbReference>
<proteinExistence type="predicted"/>
<accession>A0A6S7GBN2</accession>
<keyword evidence="2" id="KW-1185">Reference proteome</keyword>
<comment type="caution">
    <text evidence="1">The sequence shown here is derived from an EMBL/GenBank/DDBJ whole genome shotgun (WGS) entry which is preliminary data.</text>
</comment>
<evidence type="ECO:0000313" key="2">
    <source>
        <dbReference type="Proteomes" id="UP001152795"/>
    </source>
</evidence>